<evidence type="ECO:0000313" key="3">
    <source>
        <dbReference type="Proteomes" id="UP000242444"/>
    </source>
</evidence>
<keyword evidence="3" id="KW-1185">Reference proteome</keyword>
<reference evidence="2 3" key="1">
    <citation type="submission" date="2017-07" db="EMBL/GenBank/DDBJ databases">
        <title>Amycolatopsis antarcticus sp. nov., isolated from the surface of an Antarcticus brown macroalga.</title>
        <authorList>
            <person name="Wang J."/>
            <person name="Leiva S."/>
            <person name="Huang J."/>
            <person name="Huang Y."/>
        </authorList>
    </citation>
    <scope>NUCLEOTIDE SEQUENCE [LARGE SCALE GENOMIC DNA]</scope>
    <source>
        <strain evidence="2 3">AU-G6</strain>
    </source>
</reference>
<dbReference type="EMBL" id="NKYE01000007">
    <property type="protein sequence ID" value="OZM72703.1"/>
    <property type="molecule type" value="Genomic_DNA"/>
</dbReference>
<evidence type="ECO:0000256" key="1">
    <source>
        <dbReference type="SAM" id="Phobius"/>
    </source>
</evidence>
<dbReference type="AlphaFoldDB" id="A0A263D2L1"/>
<sequence>MFETVARETKRAAYGIAALPVTLYALAGRRQAPGRLTALLPDAPAGTRRPRYGRAILVSVPAFALALLAWYLLARIATYGVTWTDDDAATSWGGPTLTGAWIVHALCALGMAVPIFAALAPLTRLHARLTS</sequence>
<dbReference type="OrthoDB" id="4338017at2"/>
<name>A0A263D2L1_9PSEU</name>
<feature type="transmembrane region" description="Helical" evidence="1">
    <location>
        <begin position="55"/>
        <end position="73"/>
    </location>
</feature>
<dbReference type="Proteomes" id="UP000242444">
    <property type="component" value="Unassembled WGS sequence"/>
</dbReference>
<comment type="caution">
    <text evidence="2">The sequence shown here is derived from an EMBL/GenBank/DDBJ whole genome shotgun (WGS) entry which is preliminary data.</text>
</comment>
<keyword evidence="1" id="KW-1133">Transmembrane helix</keyword>
<proteinExistence type="predicted"/>
<protein>
    <submittedName>
        <fullName evidence="2">Uncharacterized protein</fullName>
    </submittedName>
</protein>
<organism evidence="2 3">
    <name type="scientific">Amycolatopsis antarctica</name>
    <dbReference type="NCBI Taxonomy" id="1854586"/>
    <lineage>
        <taxon>Bacteria</taxon>
        <taxon>Bacillati</taxon>
        <taxon>Actinomycetota</taxon>
        <taxon>Actinomycetes</taxon>
        <taxon>Pseudonocardiales</taxon>
        <taxon>Pseudonocardiaceae</taxon>
        <taxon>Amycolatopsis</taxon>
    </lineage>
</organism>
<keyword evidence="1" id="KW-0472">Membrane</keyword>
<feature type="transmembrane region" description="Helical" evidence="1">
    <location>
        <begin position="101"/>
        <end position="122"/>
    </location>
</feature>
<gene>
    <name evidence="2" type="ORF">CFN78_13840</name>
</gene>
<evidence type="ECO:0000313" key="2">
    <source>
        <dbReference type="EMBL" id="OZM72703.1"/>
    </source>
</evidence>
<dbReference type="InParanoid" id="A0A263D2L1"/>
<keyword evidence="1" id="KW-0812">Transmembrane</keyword>
<dbReference type="RefSeq" id="WP_094863180.1">
    <property type="nucleotide sequence ID" value="NZ_NKYE01000007.1"/>
</dbReference>
<accession>A0A263D2L1</accession>